<feature type="transmembrane region" description="Helical" evidence="1">
    <location>
        <begin position="119"/>
        <end position="137"/>
    </location>
</feature>
<dbReference type="Proteomes" id="UP000838412">
    <property type="component" value="Chromosome 3"/>
</dbReference>
<dbReference type="GO" id="GO:0005783">
    <property type="term" value="C:endoplasmic reticulum"/>
    <property type="evidence" value="ECO:0007669"/>
    <property type="project" value="TreeGrafter"/>
</dbReference>
<dbReference type="GO" id="GO:0055088">
    <property type="term" value="P:lipid homeostasis"/>
    <property type="evidence" value="ECO:0007669"/>
    <property type="project" value="TreeGrafter"/>
</dbReference>
<proteinExistence type="predicted"/>
<dbReference type="PANTHER" id="PTHR13439">
    <property type="entry name" value="CT120 PROTEIN"/>
    <property type="match status" value="1"/>
</dbReference>
<reference evidence="2" key="1">
    <citation type="submission" date="2022-01" db="EMBL/GenBank/DDBJ databases">
        <authorList>
            <person name="Braso-Vives M."/>
        </authorList>
    </citation>
    <scope>NUCLEOTIDE SEQUENCE</scope>
</reference>
<keyword evidence="1" id="KW-0472">Membrane</keyword>
<evidence type="ECO:0000313" key="2">
    <source>
        <dbReference type="EMBL" id="CAH1257433.1"/>
    </source>
</evidence>
<keyword evidence="1" id="KW-1133">Transmembrane helix</keyword>
<sequence>MITNVMIISVHIEVVIMGLLQTIHPSLEELDYTQPTVQAAVIGGTILFFLVFQLLTRLVSSRTEVYRRLDTAGDKVGWVRAILGMFFGTVSTVAGVWTIFWDDSVKTDIAMATTPTGRFALLFSVGFSIFELMQLATMSLTRRVFYPIVFLHHTWLTALLTQVMWCDRLQYLTVAGLAMEIILPCDRISWLLLKAGMRNTRVWEWNQLFLIHTFSLRNMVECYMWFHTYRNWRRIWSVTPLHLLCLVYGGLVLTTFWMTPFWWIESIRRYSVTFNARRQMNLRAKNNVSDEKTQ</sequence>
<feature type="transmembrane region" description="Helical" evidence="1">
    <location>
        <begin position="171"/>
        <end position="193"/>
    </location>
</feature>
<keyword evidence="3" id="KW-1185">Reference proteome</keyword>
<protein>
    <submittedName>
        <fullName evidence="2">CLN8 protein</fullName>
    </submittedName>
</protein>
<dbReference type="OrthoDB" id="9974631at2759"/>
<accession>A0A8K0EMI3</accession>
<evidence type="ECO:0000313" key="3">
    <source>
        <dbReference type="Proteomes" id="UP000838412"/>
    </source>
</evidence>
<dbReference type="AlphaFoldDB" id="A0A8K0EMI3"/>
<keyword evidence="1" id="KW-0812">Transmembrane</keyword>
<evidence type="ECO:0000256" key="1">
    <source>
        <dbReference type="SAM" id="Phobius"/>
    </source>
</evidence>
<feature type="transmembrane region" description="Helical" evidence="1">
    <location>
        <begin position="77"/>
        <end position="99"/>
    </location>
</feature>
<feature type="transmembrane region" description="Helical" evidence="1">
    <location>
        <begin position="5"/>
        <end position="24"/>
    </location>
</feature>
<dbReference type="EMBL" id="OV696688">
    <property type="protein sequence ID" value="CAH1257433.1"/>
    <property type="molecule type" value="Genomic_DNA"/>
</dbReference>
<dbReference type="PANTHER" id="PTHR13439:SF7">
    <property type="entry name" value="PROTEIN CLN8"/>
    <property type="match status" value="1"/>
</dbReference>
<organism evidence="2 3">
    <name type="scientific">Branchiostoma lanceolatum</name>
    <name type="common">Common lancelet</name>
    <name type="synonym">Amphioxus lanceolatum</name>
    <dbReference type="NCBI Taxonomy" id="7740"/>
    <lineage>
        <taxon>Eukaryota</taxon>
        <taxon>Metazoa</taxon>
        <taxon>Chordata</taxon>
        <taxon>Cephalochordata</taxon>
        <taxon>Leptocardii</taxon>
        <taxon>Amphioxiformes</taxon>
        <taxon>Branchiostomatidae</taxon>
        <taxon>Branchiostoma</taxon>
    </lineage>
</organism>
<name>A0A8K0EMI3_BRALA</name>
<dbReference type="InterPro" id="IPR050846">
    <property type="entry name" value="TLCD"/>
</dbReference>
<feature type="transmembrane region" description="Helical" evidence="1">
    <location>
        <begin position="241"/>
        <end position="264"/>
    </location>
</feature>
<feature type="transmembrane region" description="Helical" evidence="1">
    <location>
        <begin position="36"/>
        <end position="56"/>
    </location>
</feature>
<gene>
    <name evidence="2" type="primary">CLN8</name>
    <name evidence="2" type="ORF">BLAG_LOCUS15370</name>
</gene>
<feature type="transmembrane region" description="Helical" evidence="1">
    <location>
        <begin position="144"/>
        <end position="165"/>
    </location>
</feature>